<dbReference type="NCBIfam" id="TIGR00756">
    <property type="entry name" value="PPR"/>
    <property type="match status" value="5"/>
</dbReference>
<dbReference type="InterPro" id="IPR002885">
    <property type="entry name" value="PPR_rpt"/>
</dbReference>
<proteinExistence type="inferred from homology"/>
<dbReference type="InterPro" id="IPR032867">
    <property type="entry name" value="DYW_dom"/>
</dbReference>
<feature type="domain" description="DYW" evidence="4">
    <location>
        <begin position="352"/>
        <end position="440"/>
    </location>
</feature>
<reference evidence="5" key="2">
    <citation type="journal article" date="2022" name="Hortic Res">
        <title>The genome of Dioscorea zingiberensis sheds light on the biosynthesis, origin and evolution of the medicinally important diosgenin saponins.</title>
        <authorList>
            <person name="Li Y."/>
            <person name="Tan C."/>
            <person name="Li Z."/>
            <person name="Guo J."/>
            <person name="Li S."/>
            <person name="Chen X."/>
            <person name="Wang C."/>
            <person name="Dai X."/>
            <person name="Yang H."/>
            <person name="Song W."/>
            <person name="Hou L."/>
            <person name="Xu J."/>
            <person name="Tong Z."/>
            <person name="Xu A."/>
            <person name="Yuan X."/>
            <person name="Wang W."/>
            <person name="Yang Q."/>
            <person name="Chen L."/>
            <person name="Sun Z."/>
            <person name="Wang K."/>
            <person name="Pan B."/>
            <person name="Chen J."/>
            <person name="Bao Y."/>
            <person name="Liu F."/>
            <person name="Qi X."/>
            <person name="Gang D.R."/>
            <person name="Wen J."/>
            <person name="Li J."/>
        </authorList>
    </citation>
    <scope>NUCLEOTIDE SEQUENCE</scope>
    <source>
        <strain evidence="5">Dzin_1.0</strain>
    </source>
</reference>
<dbReference type="PROSITE" id="PS51375">
    <property type="entry name" value="PPR"/>
    <property type="match status" value="4"/>
</dbReference>
<evidence type="ECO:0000313" key="5">
    <source>
        <dbReference type="EMBL" id="KAJ0971669.1"/>
    </source>
</evidence>
<keyword evidence="2" id="KW-0677">Repeat</keyword>
<organism evidence="5 6">
    <name type="scientific">Dioscorea zingiberensis</name>
    <dbReference type="NCBI Taxonomy" id="325984"/>
    <lineage>
        <taxon>Eukaryota</taxon>
        <taxon>Viridiplantae</taxon>
        <taxon>Streptophyta</taxon>
        <taxon>Embryophyta</taxon>
        <taxon>Tracheophyta</taxon>
        <taxon>Spermatophyta</taxon>
        <taxon>Magnoliopsida</taxon>
        <taxon>Liliopsida</taxon>
        <taxon>Dioscoreales</taxon>
        <taxon>Dioscoreaceae</taxon>
        <taxon>Dioscorea</taxon>
    </lineage>
</organism>
<dbReference type="Pfam" id="PF12854">
    <property type="entry name" value="PPR_1"/>
    <property type="match status" value="1"/>
</dbReference>
<dbReference type="InterPro" id="IPR046960">
    <property type="entry name" value="PPR_At4g14850-like_plant"/>
</dbReference>
<evidence type="ECO:0000256" key="2">
    <source>
        <dbReference type="ARBA" id="ARBA00022737"/>
    </source>
</evidence>
<dbReference type="AlphaFoldDB" id="A0A9D5CF25"/>
<evidence type="ECO:0000256" key="3">
    <source>
        <dbReference type="PROSITE-ProRule" id="PRU00708"/>
    </source>
</evidence>
<comment type="caution">
    <text evidence="5">The sequence shown here is derived from an EMBL/GenBank/DDBJ whole genome shotgun (WGS) entry which is preliminary data.</text>
</comment>
<dbReference type="FunFam" id="1.25.40.10:FF:000333">
    <property type="entry name" value="Pentatricopeptide repeat-containing protein"/>
    <property type="match status" value="1"/>
</dbReference>
<feature type="repeat" description="PPR" evidence="3">
    <location>
        <begin position="285"/>
        <end position="315"/>
    </location>
</feature>
<evidence type="ECO:0000313" key="6">
    <source>
        <dbReference type="Proteomes" id="UP001085076"/>
    </source>
</evidence>
<dbReference type="GO" id="GO:0003723">
    <property type="term" value="F:RNA binding"/>
    <property type="evidence" value="ECO:0007669"/>
    <property type="project" value="InterPro"/>
</dbReference>
<name>A0A9D5CF25_9LILI</name>
<dbReference type="InterPro" id="IPR011990">
    <property type="entry name" value="TPR-like_helical_dom_sf"/>
</dbReference>
<dbReference type="PANTHER" id="PTHR47926:SF463">
    <property type="entry name" value="PENTATRICOPEPTIDE REPEAT-CONTAINING PROTEIN"/>
    <property type="match status" value="1"/>
</dbReference>
<keyword evidence="6" id="KW-1185">Reference proteome</keyword>
<dbReference type="FunFam" id="1.25.40.10:FF:000470">
    <property type="entry name" value="Pentatricopeptide repeat-containing protein At5g66520"/>
    <property type="match status" value="1"/>
</dbReference>
<feature type="repeat" description="PPR" evidence="3">
    <location>
        <begin position="316"/>
        <end position="350"/>
    </location>
</feature>
<dbReference type="OrthoDB" id="185373at2759"/>
<dbReference type="Pfam" id="PF13041">
    <property type="entry name" value="PPR_2"/>
    <property type="match status" value="1"/>
</dbReference>
<dbReference type="PANTHER" id="PTHR47926">
    <property type="entry name" value="PENTATRICOPEPTIDE REPEAT-CONTAINING PROTEIN"/>
    <property type="match status" value="1"/>
</dbReference>
<evidence type="ECO:0000256" key="1">
    <source>
        <dbReference type="ARBA" id="ARBA00006643"/>
    </source>
</evidence>
<dbReference type="Proteomes" id="UP001085076">
    <property type="component" value="Miscellaneous, Linkage group lg05"/>
</dbReference>
<reference evidence="5" key="1">
    <citation type="submission" date="2021-03" db="EMBL/GenBank/DDBJ databases">
        <authorList>
            <person name="Li Z."/>
            <person name="Yang C."/>
        </authorList>
    </citation>
    <scope>NUCLEOTIDE SEQUENCE</scope>
    <source>
        <strain evidence="5">Dzin_1.0</strain>
        <tissue evidence="5">Leaf</tissue>
    </source>
</reference>
<dbReference type="EMBL" id="JAGGNH010000005">
    <property type="protein sequence ID" value="KAJ0971669.1"/>
    <property type="molecule type" value="Genomic_DNA"/>
</dbReference>
<dbReference type="Gene3D" id="1.25.40.10">
    <property type="entry name" value="Tetratricopeptide repeat domain"/>
    <property type="match status" value="3"/>
</dbReference>
<comment type="similarity">
    <text evidence="1">Belongs to the PPR family. PCMP-H subfamily.</text>
</comment>
<sequence>MAALLSPPVKQVVLPSEAACISLLEKSSCMKEIKQIHAHMIKTGLALHTFPASRLLATICQSFDTGCLNYAWQVLGRTDDANTLMWNTMIRAYSCSGNPDEAILTYVLMLHNAATWNTYTFPFLLKACVEMLPAMEETKQIHCHIIKSGLASEIYTANSLLHIYAKSGDSFSAQRVFDGIPCPDAVSWNSMIDGYVKSGLLGMARKLFDLMERKNVITWTSMITGYVDNCLFKEALELFREMQVMEIEPDHMTLASTLSACAQFGALDQGKWIHNYIKNKRIQVDTVLGCVLVDMYAKCGEVDEALDVFRKMERRNVPVWTAMINGLALHGRAIEALQLFREMEGAGLKPNNTENLLLDLEEEEKETAIHWHSEKLALAFGLISMEPGMTIHIVKNLRICSDCHNATKLISKVYSRKIIMRDRSRFHCFMDGSCSCRDYW</sequence>
<dbReference type="Pfam" id="PF01535">
    <property type="entry name" value="PPR"/>
    <property type="match status" value="4"/>
</dbReference>
<dbReference type="GO" id="GO:0009451">
    <property type="term" value="P:RNA modification"/>
    <property type="evidence" value="ECO:0007669"/>
    <property type="project" value="InterPro"/>
</dbReference>
<dbReference type="Pfam" id="PF14432">
    <property type="entry name" value="DYW_deaminase"/>
    <property type="match status" value="1"/>
</dbReference>
<feature type="repeat" description="PPR" evidence="3">
    <location>
        <begin position="184"/>
        <end position="214"/>
    </location>
</feature>
<evidence type="ECO:0000259" key="4">
    <source>
        <dbReference type="Pfam" id="PF14432"/>
    </source>
</evidence>
<dbReference type="GO" id="GO:0008270">
    <property type="term" value="F:zinc ion binding"/>
    <property type="evidence" value="ECO:0007669"/>
    <property type="project" value="InterPro"/>
</dbReference>
<gene>
    <name evidence="5" type="ORF">J5N97_019628</name>
</gene>
<protein>
    <recommendedName>
        <fullName evidence="4">DYW domain-containing protein</fullName>
    </recommendedName>
</protein>
<feature type="repeat" description="PPR" evidence="3">
    <location>
        <begin position="215"/>
        <end position="249"/>
    </location>
</feature>
<accession>A0A9D5CF25</accession>